<dbReference type="PANTHER" id="PTHR33978:SF4">
    <property type="entry name" value="SERINE_THREONINE-KINASE"/>
    <property type="match status" value="1"/>
</dbReference>
<sequence length="186" mass="20445">MATADHEATADDSSRGPLLMWDCGSVLYDSYELTAFKRQLDAAVLASSRSLSMPHLTASVATTSPVPPTAAAADVQQHHQQARRRRRRRRLPALLRRLFSKVMLRLRLFPATGARGARYRTGDDGTGSPWSGALTSIPEEQSSSSPEMADSPRVDERAQSKLRKTQSERFIGSKTASSMVQFDVVL</sequence>
<dbReference type="Proteomes" id="UP000807115">
    <property type="component" value="Chromosome 10"/>
</dbReference>
<dbReference type="KEGG" id="sbi:8058846"/>
<protein>
    <submittedName>
        <fullName evidence="2">Uncharacterized protein</fullName>
    </submittedName>
</protein>
<feature type="region of interest" description="Disordered" evidence="1">
    <location>
        <begin position="116"/>
        <end position="170"/>
    </location>
</feature>
<evidence type="ECO:0000313" key="2">
    <source>
        <dbReference type="EMBL" id="KAG0514527.1"/>
    </source>
</evidence>
<feature type="compositionally biased region" description="Low complexity" evidence="1">
    <location>
        <begin position="136"/>
        <end position="147"/>
    </location>
</feature>
<gene>
    <name evidence="2" type="ORF">BDA96_10G199700</name>
</gene>
<name>A0A921U0U4_SORBI</name>
<comment type="caution">
    <text evidence="2">The sequence shown here is derived from an EMBL/GenBank/DDBJ whole genome shotgun (WGS) entry which is preliminary data.</text>
</comment>
<proteinExistence type="predicted"/>
<dbReference type="PANTHER" id="PTHR33978">
    <property type="entry name" value="SERINE/THREONINE-KINASE"/>
    <property type="match status" value="1"/>
</dbReference>
<dbReference type="EMBL" id="CM027689">
    <property type="protein sequence ID" value="KAG0514527.1"/>
    <property type="molecule type" value="Genomic_DNA"/>
</dbReference>
<organism evidence="2 3">
    <name type="scientific">Sorghum bicolor</name>
    <name type="common">Sorghum</name>
    <name type="synonym">Sorghum vulgare</name>
    <dbReference type="NCBI Taxonomy" id="4558"/>
    <lineage>
        <taxon>Eukaryota</taxon>
        <taxon>Viridiplantae</taxon>
        <taxon>Streptophyta</taxon>
        <taxon>Embryophyta</taxon>
        <taxon>Tracheophyta</taxon>
        <taxon>Spermatophyta</taxon>
        <taxon>Magnoliopsida</taxon>
        <taxon>Liliopsida</taxon>
        <taxon>Poales</taxon>
        <taxon>Poaceae</taxon>
        <taxon>PACMAD clade</taxon>
        <taxon>Panicoideae</taxon>
        <taxon>Andropogonodae</taxon>
        <taxon>Andropogoneae</taxon>
        <taxon>Sorghinae</taxon>
        <taxon>Sorghum</taxon>
    </lineage>
</organism>
<evidence type="ECO:0000313" key="3">
    <source>
        <dbReference type="Proteomes" id="UP000807115"/>
    </source>
</evidence>
<reference evidence="2" key="2">
    <citation type="submission" date="2020-10" db="EMBL/GenBank/DDBJ databases">
        <authorList>
            <person name="Cooper E.A."/>
            <person name="Brenton Z.W."/>
            <person name="Flinn B.S."/>
            <person name="Jenkins J."/>
            <person name="Shu S."/>
            <person name="Flowers D."/>
            <person name="Luo F."/>
            <person name="Wang Y."/>
            <person name="Xia P."/>
            <person name="Barry K."/>
            <person name="Daum C."/>
            <person name="Lipzen A."/>
            <person name="Yoshinaga Y."/>
            <person name="Schmutz J."/>
            <person name="Saski C."/>
            <person name="Vermerris W."/>
            <person name="Kresovich S."/>
        </authorList>
    </citation>
    <scope>NUCLEOTIDE SEQUENCE</scope>
</reference>
<feature type="compositionally biased region" description="Basic and acidic residues" evidence="1">
    <location>
        <begin position="150"/>
        <end position="159"/>
    </location>
</feature>
<dbReference type="AlphaFoldDB" id="A0A921U0U4"/>
<feature type="compositionally biased region" description="Low complexity" evidence="1">
    <location>
        <begin position="60"/>
        <end position="79"/>
    </location>
</feature>
<dbReference type="OrthoDB" id="1932439at2759"/>
<feature type="region of interest" description="Disordered" evidence="1">
    <location>
        <begin position="60"/>
        <end position="88"/>
    </location>
</feature>
<evidence type="ECO:0000256" key="1">
    <source>
        <dbReference type="SAM" id="MobiDB-lite"/>
    </source>
</evidence>
<reference evidence="2" key="1">
    <citation type="journal article" date="2019" name="BMC Genomics">
        <title>A new reference genome for Sorghum bicolor reveals high levels of sequence similarity between sweet and grain genotypes: implications for the genetics of sugar metabolism.</title>
        <authorList>
            <person name="Cooper E.A."/>
            <person name="Brenton Z.W."/>
            <person name="Flinn B.S."/>
            <person name="Jenkins J."/>
            <person name="Shu S."/>
            <person name="Flowers D."/>
            <person name="Luo F."/>
            <person name="Wang Y."/>
            <person name="Xia P."/>
            <person name="Barry K."/>
            <person name="Daum C."/>
            <person name="Lipzen A."/>
            <person name="Yoshinaga Y."/>
            <person name="Schmutz J."/>
            <person name="Saski C."/>
            <person name="Vermerris W."/>
            <person name="Kresovich S."/>
        </authorList>
    </citation>
    <scope>NUCLEOTIDE SEQUENCE</scope>
</reference>
<accession>A0A921U0U4</accession>